<dbReference type="InterPro" id="IPR050602">
    <property type="entry name" value="Malonyl-ACP_OMT"/>
</dbReference>
<evidence type="ECO:0000256" key="3">
    <source>
        <dbReference type="SAM" id="MobiDB-lite"/>
    </source>
</evidence>
<dbReference type="InterPro" id="IPR029063">
    <property type="entry name" value="SAM-dependent_MTases_sf"/>
</dbReference>
<keyword evidence="1" id="KW-0489">Methyltransferase</keyword>
<reference evidence="5" key="1">
    <citation type="journal article" date="2021" name="Front. Microbiol.">
        <title>Comprehensive Comparative Genomics and Phenotyping of Methylobacterium Species.</title>
        <authorList>
            <person name="Alessa O."/>
            <person name="Ogura Y."/>
            <person name="Fujitani Y."/>
            <person name="Takami H."/>
            <person name="Hayashi T."/>
            <person name="Sahin N."/>
            <person name="Tani A."/>
        </authorList>
    </citation>
    <scope>NUCLEOTIDE SEQUENCE</scope>
    <source>
        <strain evidence="5">DSM 23632</strain>
    </source>
</reference>
<organism evidence="5 6">
    <name type="scientific">Methylobacterium trifolii</name>
    <dbReference type="NCBI Taxonomy" id="1003092"/>
    <lineage>
        <taxon>Bacteria</taxon>
        <taxon>Pseudomonadati</taxon>
        <taxon>Pseudomonadota</taxon>
        <taxon>Alphaproteobacteria</taxon>
        <taxon>Hyphomicrobiales</taxon>
        <taxon>Methylobacteriaceae</taxon>
        <taxon>Methylobacterium</taxon>
    </lineage>
</organism>
<accession>A0ABQ4U1R7</accession>
<comment type="caution">
    <text evidence="5">The sequence shown here is derived from an EMBL/GenBank/DDBJ whole genome shotgun (WGS) entry which is preliminary data.</text>
</comment>
<proteinExistence type="predicted"/>
<dbReference type="SUPFAM" id="SSF53335">
    <property type="entry name" value="S-adenosyl-L-methionine-dependent methyltransferases"/>
    <property type="match status" value="1"/>
</dbReference>
<evidence type="ECO:0000313" key="5">
    <source>
        <dbReference type="EMBL" id="GJE61409.1"/>
    </source>
</evidence>
<gene>
    <name evidence="5" type="ORF">MPOCJGCO_3531</name>
</gene>
<keyword evidence="6" id="KW-1185">Reference proteome</keyword>
<evidence type="ECO:0000256" key="2">
    <source>
        <dbReference type="ARBA" id="ARBA00022679"/>
    </source>
</evidence>
<evidence type="ECO:0000256" key="1">
    <source>
        <dbReference type="ARBA" id="ARBA00022603"/>
    </source>
</evidence>
<dbReference type="EMBL" id="BPRB01000209">
    <property type="protein sequence ID" value="GJE61409.1"/>
    <property type="molecule type" value="Genomic_DNA"/>
</dbReference>
<dbReference type="PANTHER" id="PTHR13090:SF1">
    <property type="entry name" value="ARGININE-HYDROXYLASE NDUFAF5, MITOCHONDRIAL"/>
    <property type="match status" value="1"/>
</dbReference>
<dbReference type="InterPro" id="IPR013216">
    <property type="entry name" value="Methyltransf_11"/>
</dbReference>
<sequence length="299" mass="32232">MDRPPPLFDTALARTRLARARAAGYADFLLNTLAEDLDDRLAAVLRTFTCVLDLATPTDAAARVLAARYPEATRIRLTPLAEPASASHLRVAGDPEALPVAAGGLDLAVSLLALQGVNDLPGALVQLRRALRPDGLLLACLLGGRSLTELRQSFAQAESELEGGVSPRVAPFTAVREVGGLLQRAGFGLPVADTETLTVRYADAFGLMRDLRAMGLTNTLSERRRTPLRRATLMRVAEIYAARFSDPDGRVRATFEILWVSGWVPHESQQKPLRPGSAKARLADALGTVEHSTDDRSPR</sequence>
<dbReference type="PANTHER" id="PTHR13090">
    <property type="entry name" value="ARGININE-HYDROXYLASE NDUFAF5, MITOCHONDRIAL"/>
    <property type="match status" value="1"/>
</dbReference>
<name>A0ABQ4U1R7_9HYPH</name>
<dbReference type="Pfam" id="PF08241">
    <property type="entry name" value="Methyltransf_11"/>
    <property type="match status" value="1"/>
</dbReference>
<dbReference type="RefSeq" id="WP_238183972.1">
    <property type="nucleotide sequence ID" value="NZ_BPRB01000209.1"/>
</dbReference>
<feature type="domain" description="Methyltransferase type 11" evidence="4">
    <location>
        <begin position="53"/>
        <end position="138"/>
    </location>
</feature>
<dbReference type="Proteomes" id="UP001055057">
    <property type="component" value="Unassembled WGS sequence"/>
</dbReference>
<protein>
    <recommendedName>
        <fullName evidence="4">Methyltransferase type 11 domain-containing protein</fullName>
    </recommendedName>
</protein>
<evidence type="ECO:0000259" key="4">
    <source>
        <dbReference type="Pfam" id="PF08241"/>
    </source>
</evidence>
<keyword evidence="2" id="KW-0808">Transferase</keyword>
<reference evidence="5" key="2">
    <citation type="submission" date="2021-08" db="EMBL/GenBank/DDBJ databases">
        <authorList>
            <person name="Tani A."/>
            <person name="Ola A."/>
            <person name="Ogura Y."/>
            <person name="Katsura K."/>
            <person name="Hayashi T."/>
        </authorList>
    </citation>
    <scope>NUCLEOTIDE SEQUENCE</scope>
    <source>
        <strain evidence="5">DSM 23632</strain>
    </source>
</reference>
<feature type="region of interest" description="Disordered" evidence="3">
    <location>
        <begin position="268"/>
        <end position="299"/>
    </location>
</feature>
<dbReference type="Gene3D" id="3.40.50.150">
    <property type="entry name" value="Vaccinia Virus protein VP39"/>
    <property type="match status" value="1"/>
</dbReference>
<evidence type="ECO:0000313" key="6">
    <source>
        <dbReference type="Proteomes" id="UP001055057"/>
    </source>
</evidence>